<evidence type="ECO:0000313" key="3">
    <source>
        <dbReference type="Proteomes" id="UP000308199"/>
    </source>
</evidence>
<keyword evidence="3" id="KW-1185">Reference proteome</keyword>
<feature type="compositionally biased region" description="Polar residues" evidence="1">
    <location>
        <begin position="340"/>
        <end position="349"/>
    </location>
</feature>
<feature type="compositionally biased region" description="Polar residues" evidence="1">
    <location>
        <begin position="109"/>
        <end position="124"/>
    </location>
</feature>
<feature type="compositionally biased region" description="Basic and acidic residues" evidence="1">
    <location>
        <begin position="10"/>
        <end position="21"/>
    </location>
</feature>
<protein>
    <submittedName>
        <fullName evidence="2">Uncharacterized protein</fullName>
    </submittedName>
</protein>
<organism evidence="2 3">
    <name type="scientific">Phellinidium pouzarii</name>
    <dbReference type="NCBI Taxonomy" id="167371"/>
    <lineage>
        <taxon>Eukaryota</taxon>
        <taxon>Fungi</taxon>
        <taxon>Dikarya</taxon>
        <taxon>Basidiomycota</taxon>
        <taxon>Agaricomycotina</taxon>
        <taxon>Agaricomycetes</taxon>
        <taxon>Hymenochaetales</taxon>
        <taxon>Hymenochaetaceae</taxon>
        <taxon>Phellinidium</taxon>
    </lineage>
</organism>
<feature type="region of interest" description="Disordered" evidence="1">
    <location>
        <begin position="1"/>
        <end position="21"/>
    </location>
</feature>
<feature type="compositionally biased region" description="Basic and acidic residues" evidence="1">
    <location>
        <begin position="364"/>
        <end position="376"/>
    </location>
</feature>
<feature type="compositionally biased region" description="Low complexity" evidence="1">
    <location>
        <begin position="86"/>
        <end position="95"/>
    </location>
</feature>
<comment type="caution">
    <text evidence="2">The sequence shown here is derived from an EMBL/GenBank/DDBJ whole genome shotgun (WGS) entry which is preliminary data.</text>
</comment>
<evidence type="ECO:0000256" key="1">
    <source>
        <dbReference type="SAM" id="MobiDB-lite"/>
    </source>
</evidence>
<feature type="compositionally biased region" description="Polar residues" evidence="1">
    <location>
        <begin position="64"/>
        <end position="79"/>
    </location>
</feature>
<accession>A0A4S4LNF1</accession>
<feature type="region of interest" description="Disordered" evidence="1">
    <location>
        <begin position="338"/>
        <end position="400"/>
    </location>
</feature>
<feature type="compositionally biased region" description="Polar residues" evidence="1">
    <location>
        <begin position="134"/>
        <end position="146"/>
    </location>
</feature>
<evidence type="ECO:0000313" key="2">
    <source>
        <dbReference type="EMBL" id="THH11590.1"/>
    </source>
</evidence>
<dbReference type="EMBL" id="SGPK01000011">
    <property type="protein sequence ID" value="THH11590.1"/>
    <property type="molecule type" value="Genomic_DNA"/>
</dbReference>
<reference evidence="2 3" key="1">
    <citation type="submission" date="2019-02" db="EMBL/GenBank/DDBJ databases">
        <title>Genome sequencing of the rare red list fungi Phellinidium pouzarii.</title>
        <authorList>
            <person name="Buettner E."/>
            <person name="Kellner H."/>
        </authorList>
    </citation>
    <scope>NUCLEOTIDE SEQUENCE [LARGE SCALE GENOMIC DNA]</scope>
    <source>
        <strain evidence="2 3">DSM 108285</strain>
    </source>
</reference>
<dbReference type="OrthoDB" id="8922241at2759"/>
<feature type="compositionally biased region" description="Polar residues" evidence="1">
    <location>
        <begin position="231"/>
        <end position="254"/>
    </location>
</feature>
<feature type="region of interest" description="Disordered" evidence="1">
    <location>
        <begin position="216"/>
        <end position="256"/>
    </location>
</feature>
<sequence length="400" mass="41923">MQQRICTRSGFEKASTDDEAAHDAEFAACTDALRRHQRSRHNGIVINPIDPLNSKDTEGDGEGSTASALQSRSGSPTTNKGRRSKNSSSANASSSTPVQTIVTRPDASGLSSGSQSYYRQNTINPVFVPPHTPSGAQDSSNYQSTQIPTSAARFHAWVPNPPWIQENPNMPRPTGPITFIHPSPPGYYAPGAYYRSPDGQPAMPMHALPHGVVTMQVNPNPPIPQPAANPHSPSEGNTNGTSNELSANSNNNIDPSLEALSPAVQETDGKEGTKERELVAGSFADTGLSAAVQKALQAVLAIDPSLNAAVAAAQAAIPQTSIEDQKPYYNGIAEAVSPVDASSSSTPPGTTVALIQPPPPSTDGIDKTNGKDKDAVMDVDADGEADSDGDGPFQEERSSR</sequence>
<dbReference type="Proteomes" id="UP000308199">
    <property type="component" value="Unassembled WGS sequence"/>
</dbReference>
<name>A0A4S4LNF1_9AGAM</name>
<feature type="region of interest" description="Disordered" evidence="1">
    <location>
        <begin position="37"/>
        <end position="146"/>
    </location>
</feature>
<proteinExistence type="predicted"/>
<dbReference type="AlphaFoldDB" id="A0A4S4LNF1"/>
<gene>
    <name evidence="2" type="ORF">EW145_g530</name>
</gene>
<feature type="compositionally biased region" description="Acidic residues" evidence="1">
    <location>
        <begin position="377"/>
        <end position="389"/>
    </location>
</feature>